<comment type="catalytic activity">
    <reaction evidence="6">
        <text>Exonucleolytic cleavage in either 5'- to 3'- or 3'- to 5'-direction to yield nucleoside 5'-phosphates.</text>
        <dbReference type="EC" id="3.1.11.6"/>
    </reaction>
</comment>
<dbReference type="GO" id="GO:0009318">
    <property type="term" value="C:exodeoxyribonuclease VII complex"/>
    <property type="evidence" value="ECO:0007669"/>
    <property type="project" value="UniProtKB-UniRule"/>
</dbReference>
<organism evidence="7 8">
    <name type="scientific">Sphingomicrobium sediminis</name>
    <dbReference type="NCBI Taxonomy" id="2950949"/>
    <lineage>
        <taxon>Bacteria</taxon>
        <taxon>Pseudomonadati</taxon>
        <taxon>Pseudomonadota</taxon>
        <taxon>Alphaproteobacteria</taxon>
        <taxon>Sphingomonadales</taxon>
        <taxon>Sphingomonadaceae</taxon>
        <taxon>Sphingomicrobium</taxon>
    </lineage>
</organism>
<comment type="similarity">
    <text evidence="1 6">Belongs to the XseB family.</text>
</comment>
<dbReference type="RefSeq" id="WP_252111559.1">
    <property type="nucleotide sequence ID" value="NZ_JAMSHT010000001.1"/>
</dbReference>
<dbReference type="PIRSF" id="PIRSF006488">
    <property type="entry name" value="Exonuc_VII_S"/>
    <property type="match status" value="1"/>
</dbReference>
<dbReference type="NCBIfam" id="NF002139">
    <property type="entry name" value="PRK00977.1-3"/>
    <property type="match status" value="1"/>
</dbReference>
<dbReference type="GO" id="GO:0006308">
    <property type="term" value="P:DNA catabolic process"/>
    <property type="evidence" value="ECO:0007669"/>
    <property type="project" value="UniProtKB-UniRule"/>
</dbReference>
<gene>
    <name evidence="6" type="primary">xseB</name>
    <name evidence="7" type="ORF">NDO55_01005</name>
</gene>
<dbReference type="PANTHER" id="PTHR34137">
    <property type="entry name" value="EXODEOXYRIBONUCLEASE 7 SMALL SUBUNIT"/>
    <property type="match status" value="1"/>
</dbReference>
<reference evidence="7" key="1">
    <citation type="submission" date="2022-06" db="EMBL/GenBank/DDBJ databases">
        <title>Sphingomicrobium sedimins sp. nov., a marine bacterium isolated from tidal flat.</title>
        <authorList>
            <person name="Kim C.-H."/>
            <person name="Yoo Y."/>
            <person name="Kim J.-J."/>
        </authorList>
    </citation>
    <scope>NUCLEOTIDE SEQUENCE</scope>
    <source>
        <strain evidence="7">GRR-S6-50</strain>
    </source>
</reference>
<evidence type="ECO:0000256" key="6">
    <source>
        <dbReference type="HAMAP-Rule" id="MF_00337"/>
    </source>
</evidence>
<dbReference type="Proteomes" id="UP001155128">
    <property type="component" value="Unassembled WGS sequence"/>
</dbReference>
<dbReference type="EC" id="3.1.11.6" evidence="6"/>
<protein>
    <recommendedName>
        <fullName evidence="6">Exodeoxyribonuclease 7 small subunit</fullName>
        <ecNumber evidence="6">3.1.11.6</ecNumber>
    </recommendedName>
    <alternativeName>
        <fullName evidence="6">Exodeoxyribonuclease VII small subunit</fullName>
        <shortName evidence="6">Exonuclease VII small subunit</shortName>
    </alternativeName>
</protein>
<dbReference type="Gene3D" id="1.10.287.1040">
    <property type="entry name" value="Exonuclease VII, small subunit"/>
    <property type="match status" value="1"/>
</dbReference>
<comment type="caution">
    <text evidence="7">The sequence shown here is derived from an EMBL/GenBank/DDBJ whole genome shotgun (WGS) entry which is preliminary data.</text>
</comment>
<evidence type="ECO:0000256" key="4">
    <source>
        <dbReference type="ARBA" id="ARBA00022801"/>
    </source>
</evidence>
<name>A0A9X2EGT2_9SPHN</name>
<dbReference type="Pfam" id="PF02609">
    <property type="entry name" value="Exonuc_VII_S"/>
    <property type="match status" value="1"/>
</dbReference>
<dbReference type="InterPro" id="IPR037004">
    <property type="entry name" value="Exonuc_VII_ssu_sf"/>
</dbReference>
<accession>A0A9X2EGT2</accession>
<comment type="subcellular location">
    <subcellularLocation>
        <location evidence="6">Cytoplasm</location>
    </subcellularLocation>
</comment>
<evidence type="ECO:0000256" key="2">
    <source>
        <dbReference type="ARBA" id="ARBA00022490"/>
    </source>
</evidence>
<dbReference type="AlphaFoldDB" id="A0A9X2EGT2"/>
<dbReference type="NCBIfam" id="TIGR01280">
    <property type="entry name" value="xseB"/>
    <property type="match status" value="1"/>
</dbReference>
<dbReference type="EMBL" id="JAMSHT010000001">
    <property type="protein sequence ID" value="MCM8556396.1"/>
    <property type="molecule type" value="Genomic_DNA"/>
</dbReference>
<dbReference type="PANTHER" id="PTHR34137:SF1">
    <property type="entry name" value="EXODEOXYRIBONUCLEASE 7 SMALL SUBUNIT"/>
    <property type="match status" value="1"/>
</dbReference>
<keyword evidence="8" id="KW-1185">Reference proteome</keyword>
<evidence type="ECO:0000313" key="7">
    <source>
        <dbReference type="EMBL" id="MCM8556396.1"/>
    </source>
</evidence>
<comment type="subunit">
    <text evidence="6">Heterooligomer composed of large and small subunits.</text>
</comment>
<keyword evidence="4 6" id="KW-0378">Hydrolase</keyword>
<keyword evidence="3 6" id="KW-0540">Nuclease</keyword>
<proteinExistence type="inferred from homology"/>
<evidence type="ECO:0000313" key="8">
    <source>
        <dbReference type="Proteomes" id="UP001155128"/>
    </source>
</evidence>
<sequence>MSEKPVSEMAFEEALGELEAIVRKLEAGEESLDASIALFQRGEALKRHCEARLADARERIDKIMLDAEGKPKATEPFDAG</sequence>
<dbReference type="GO" id="GO:0005829">
    <property type="term" value="C:cytosol"/>
    <property type="evidence" value="ECO:0007669"/>
    <property type="project" value="TreeGrafter"/>
</dbReference>
<evidence type="ECO:0000256" key="3">
    <source>
        <dbReference type="ARBA" id="ARBA00022722"/>
    </source>
</evidence>
<keyword evidence="2 6" id="KW-0963">Cytoplasm</keyword>
<dbReference type="HAMAP" id="MF_00337">
    <property type="entry name" value="Exonuc_7_S"/>
    <property type="match status" value="1"/>
</dbReference>
<evidence type="ECO:0000256" key="5">
    <source>
        <dbReference type="ARBA" id="ARBA00022839"/>
    </source>
</evidence>
<comment type="function">
    <text evidence="6">Bidirectionally degrades single-stranded DNA into large acid-insoluble oligonucleotides, which are then degraded further into small acid-soluble oligonucleotides.</text>
</comment>
<dbReference type="SUPFAM" id="SSF116842">
    <property type="entry name" value="XseB-like"/>
    <property type="match status" value="1"/>
</dbReference>
<dbReference type="GO" id="GO:0008855">
    <property type="term" value="F:exodeoxyribonuclease VII activity"/>
    <property type="evidence" value="ECO:0007669"/>
    <property type="project" value="UniProtKB-UniRule"/>
</dbReference>
<evidence type="ECO:0000256" key="1">
    <source>
        <dbReference type="ARBA" id="ARBA00009998"/>
    </source>
</evidence>
<dbReference type="InterPro" id="IPR003761">
    <property type="entry name" value="Exonuc_VII_S"/>
</dbReference>
<keyword evidence="5 6" id="KW-0269">Exonuclease</keyword>